<gene>
    <name evidence="4" type="ORF">ZIOFF_021141</name>
</gene>
<dbReference type="PROSITE" id="PS51259">
    <property type="entry name" value="MHD2"/>
    <property type="match status" value="1"/>
</dbReference>
<keyword evidence="5" id="KW-1185">Reference proteome</keyword>
<feature type="domain" description="MHD1" evidence="2">
    <location>
        <begin position="558"/>
        <end position="700"/>
    </location>
</feature>
<organism evidence="4 5">
    <name type="scientific">Zingiber officinale</name>
    <name type="common">Ginger</name>
    <name type="synonym">Amomum zingiber</name>
    <dbReference type="NCBI Taxonomy" id="94328"/>
    <lineage>
        <taxon>Eukaryota</taxon>
        <taxon>Viridiplantae</taxon>
        <taxon>Streptophyta</taxon>
        <taxon>Embryophyta</taxon>
        <taxon>Tracheophyta</taxon>
        <taxon>Spermatophyta</taxon>
        <taxon>Magnoliopsida</taxon>
        <taxon>Liliopsida</taxon>
        <taxon>Zingiberales</taxon>
        <taxon>Zingiberaceae</taxon>
        <taxon>Zingiber</taxon>
    </lineage>
</organism>
<dbReference type="InterPro" id="IPR014770">
    <property type="entry name" value="Munc13_1"/>
</dbReference>
<evidence type="ECO:0000259" key="3">
    <source>
        <dbReference type="PROSITE" id="PS51259"/>
    </source>
</evidence>
<comment type="caution">
    <text evidence="4">The sequence shown here is derived from an EMBL/GenBank/DDBJ whole genome shotgun (WGS) entry which is preliminary data.</text>
</comment>
<dbReference type="EMBL" id="JACMSC010000006">
    <property type="protein sequence ID" value="KAG6517743.1"/>
    <property type="molecule type" value="Genomic_DNA"/>
</dbReference>
<reference evidence="4 5" key="1">
    <citation type="submission" date="2020-08" db="EMBL/GenBank/DDBJ databases">
        <title>Plant Genome Project.</title>
        <authorList>
            <person name="Zhang R.-G."/>
        </authorList>
    </citation>
    <scope>NUCLEOTIDE SEQUENCE [LARGE SCALE GENOMIC DNA]</scope>
    <source>
        <tissue evidence="4">Rhizome</tissue>
    </source>
</reference>
<proteinExistence type="predicted"/>
<sequence>MVCRRPSGVSPFPVEETDEEGAALEWPLGRLDDLTRDDFRATAYEIFFTSCRSSPGFGGRSGTCDPPNQAGRSPASSHVAGGGGGGANMSVNSRIKKSLGLRTRRATPMRVMSHLSSPVMSVMSPAMGVAAGLLGLSSGKMRQRPMTSAEIMRQQMGITEQRDNCLRKTLVRAFVGQGGKKVETIILPLELLRHLKPSDFNDAHEYHRWQRRQLKILEAGLLLHPSVPLDRLNSAAIRLADVIRSSSVKPIDTGKNSEAMRTLGNSVMALAWRSNGVPGVVCHWADGYPLNVYLYLTLLRSVFDRRDETVVLDEVDELLELMKKTWSTFGVNRTVHNVCFTWLLFEQYITTGQVEPDLISATLAMLVEVANDARRQHREPGHVRVLSALLGTMQSWAEKRLLEYHAWYDKGAVGAMENVLGLALLTSQTLSEDASTNGILGVFPQRTPSFRTKFSSVSSVERYIRSSLKTAFTKVFENGNGKFDSMVVEVDENPNDTLVHLAKEVENLAVFEKENYSSILKRWHPVPGVVALMTLHACYGIVLRQHLSRIEGLTNELVRVLHVAGKLEKLLVQMAVEELAEAEAEAKAILREMVPYEVDSVILSLLRNWIDERLRMGRECVTRAKEIESWNPKSKTEPYAQSAVDLMKVAKVTVDEFFEIQVGGRDGVVQILTESLDSLIQDYTSFVASCGSKQSYVPAVPPLARCNQDSLVFFLWKKIATPCRAGIDPILFGCKSGVKPNVLHVRRGGGGHRATHPGPTVSRGTKRLYVRLNTLHYLLGLLHSVDKSLSFFSRPGPSPSPRTPRCTPLRRRTGGPTNFDLARSTIHGAIAHVAEVAAHRLIFLDSASSFYNSIYVGNVADSRVRPTIRSLKQNLSLLVTMLSDRAQPLAVREIMKASFEAFLLVLLAGGPARAFYRSDYEMVIEDVANLKRIFCTCGEGLVTEEVVQKEAARVEGVVSLMSLPSEKLVEDLTFMACETIGLGRSMERLPMPPTTGRWSGTDPNTVLRVLCHRNDDVANRFLKRAFNLPKRK</sequence>
<feature type="region of interest" description="Disordered" evidence="1">
    <location>
        <begin position="793"/>
        <end position="813"/>
    </location>
</feature>
<feature type="domain" description="MHD2" evidence="3">
    <location>
        <begin position="861"/>
        <end position="972"/>
    </location>
</feature>
<evidence type="ECO:0000256" key="1">
    <source>
        <dbReference type="SAM" id="MobiDB-lite"/>
    </source>
</evidence>
<protein>
    <submittedName>
        <fullName evidence="4">Uncharacterized protein</fullName>
    </submittedName>
</protein>
<dbReference type="Proteomes" id="UP000734854">
    <property type="component" value="Unassembled WGS sequence"/>
</dbReference>
<dbReference type="InterPro" id="IPR008528">
    <property type="entry name" value="unc-13_homologue"/>
</dbReference>
<dbReference type="OrthoDB" id="2015333at2759"/>
<evidence type="ECO:0000313" key="4">
    <source>
        <dbReference type="EMBL" id="KAG6517743.1"/>
    </source>
</evidence>
<name>A0A8J5LJE7_ZINOF</name>
<dbReference type="Pfam" id="PF25761">
    <property type="entry name" value="TPR_PATROL1"/>
    <property type="match status" value="1"/>
</dbReference>
<dbReference type="PROSITE" id="PS51258">
    <property type="entry name" value="MHD1"/>
    <property type="match status" value="1"/>
</dbReference>
<dbReference type="PANTHER" id="PTHR31280:SF21">
    <property type="entry name" value="MHD2 DOMAIN-CONTAINING PROTEIN"/>
    <property type="match status" value="1"/>
</dbReference>
<dbReference type="AlphaFoldDB" id="A0A8J5LJE7"/>
<dbReference type="InterPro" id="IPR014772">
    <property type="entry name" value="Munc13_dom-2"/>
</dbReference>
<evidence type="ECO:0000259" key="2">
    <source>
        <dbReference type="PROSITE" id="PS51258"/>
    </source>
</evidence>
<feature type="region of interest" description="Disordered" evidence="1">
    <location>
        <begin position="1"/>
        <end position="20"/>
    </location>
</feature>
<evidence type="ECO:0000313" key="5">
    <source>
        <dbReference type="Proteomes" id="UP000734854"/>
    </source>
</evidence>
<accession>A0A8J5LJE7</accession>
<dbReference type="InterPro" id="IPR057984">
    <property type="entry name" value="PATROL1_C"/>
</dbReference>
<feature type="region of interest" description="Disordered" evidence="1">
    <location>
        <begin position="55"/>
        <end position="91"/>
    </location>
</feature>
<dbReference type="PANTHER" id="PTHR31280">
    <property type="entry name" value="PROTEIN UNC-13 HOMOLOG"/>
    <property type="match status" value="1"/>
</dbReference>